<dbReference type="Proteomes" id="UP001434883">
    <property type="component" value="Unassembled WGS sequence"/>
</dbReference>
<dbReference type="EMBL" id="JAHRIN010023593">
    <property type="protein sequence ID" value="MEQ2199177.1"/>
    <property type="molecule type" value="Genomic_DNA"/>
</dbReference>
<feature type="region of interest" description="Disordered" evidence="1">
    <location>
        <begin position="1"/>
        <end position="29"/>
    </location>
</feature>
<evidence type="ECO:0000313" key="3">
    <source>
        <dbReference type="Proteomes" id="UP001434883"/>
    </source>
</evidence>
<accession>A0ABV0QV16</accession>
<gene>
    <name evidence="2" type="ORF">XENOCAPTIV_026817</name>
</gene>
<evidence type="ECO:0000313" key="2">
    <source>
        <dbReference type="EMBL" id="MEQ2199177.1"/>
    </source>
</evidence>
<keyword evidence="3" id="KW-1185">Reference proteome</keyword>
<name>A0ABV0QV16_9TELE</name>
<proteinExistence type="predicted"/>
<protein>
    <submittedName>
        <fullName evidence="2">Uncharacterized protein</fullName>
    </submittedName>
</protein>
<reference evidence="2 3" key="1">
    <citation type="submission" date="2021-06" db="EMBL/GenBank/DDBJ databases">
        <authorList>
            <person name="Palmer J.M."/>
        </authorList>
    </citation>
    <scope>NUCLEOTIDE SEQUENCE [LARGE SCALE GENOMIC DNA]</scope>
    <source>
        <strain evidence="2 3">XC_2019</strain>
        <tissue evidence="2">Muscle</tissue>
    </source>
</reference>
<comment type="caution">
    <text evidence="2">The sequence shown here is derived from an EMBL/GenBank/DDBJ whole genome shotgun (WGS) entry which is preliminary data.</text>
</comment>
<sequence length="105" mass="11744">MDEVLGQRSSTTPPGLIASIPKGGAVSDRPFRAQQTCGRRCSGQIRPTLNFLTYKQKVMYGGKPTLHILVIKPFPCETLWWPHHAVGALFFSRDTSHSCWEDGWS</sequence>
<evidence type="ECO:0000256" key="1">
    <source>
        <dbReference type="SAM" id="MobiDB-lite"/>
    </source>
</evidence>
<organism evidence="2 3">
    <name type="scientific">Xenoophorus captivus</name>
    <dbReference type="NCBI Taxonomy" id="1517983"/>
    <lineage>
        <taxon>Eukaryota</taxon>
        <taxon>Metazoa</taxon>
        <taxon>Chordata</taxon>
        <taxon>Craniata</taxon>
        <taxon>Vertebrata</taxon>
        <taxon>Euteleostomi</taxon>
        <taxon>Actinopterygii</taxon>
        <taxon>Neopterygii</taxon>
        <taxon>Teleostei</taxon>
        <taxon>Neoteleostei</taxon>
        <taxon>Acanthomorphata</taxon>
        <taxon>Ovalentaria</taxon>
        <taxon>Atherinomorphae</taxon>
        <taxon>Cyprinodontiformes</taxon>
        <taxon>Goodeidae</taxon>
        <taxon>Xenoophorus</taxon>
    </lineage>
</organism>